<keyword evidence="1" id="KW-0472">Membrane</keyword>
<keyword evidence="1" id="KW-1133">Transmembrane helix</keyword>
<protein>
    <submittedName>
        <fullName evidence="2">Hok/Gef family protein</fullName>
    </submittedName>
</protein>
<dbReference type="KEGG" id="pala:CO695_05890"/>
<feature type="transmembrane region" description="Helical" evidence="1">
    <location>
        <begin position="6"/>
        <end position="23"/>
    </location>
</feature>
<evidence type="ECO:0000256" key="1">
    <source>
        <dbReference type="SAM" id="Phobius"/>
    </source>
</evidence>
<proteinExistence type="predicted"/>
<name>A0AAW9V777_9GAMM</name>
<evidence type="ECO:0000313" key="3">
    <source>
        <dbReference type="Proteomes" id="UP000449944"/>
    </source>
</evidence>
<dbReference type="PROSITE" id="PS51257">
    <property type="entry name" value="PROKAR_LIPOPROTEIN"/>
    <property type="match status" value="1"/>
</dbReference>
<keyword evidence="1" id="KW-0812">Transmembrane</keyword>
<dbReference type="AlphaFoldDB" id="A0AAW9V777"/>
<reference evidence="2 3" key="1">
    <citation type="submission" date="2019-10" db="EMBL/GenBank/DDBJ databases">
        <title>Comparative genomic analysis of Providencia.</title>
        <authorList>
            <person name="Yuan C."/>
            <person name="Wei Y."/>
            <person name="Yin Z."/>
        </authorList>
    </citation>
    <scope>NUCLEOTIDE SEQUENCE [LARGE SCALE GENOMIC DNA]</scope>
    <source>
        <strain evidence="3">wls1934</strain>
    </source>
</reference>
<evidence type="ECO:0000313" key="2">
    <source>
        <dbReference type="EMBL" id="MTC33495.1"/>
    </source>
</evidence>
<sequence length="48" mass="5464">MTKYAMIAVVSICVTILGCSFLIKDRLSYLHIDNDNTVVQVKLDYEIN</sequence>
<comment type="caution">
    <text evidence="2">The sequence shown here is derived from an EMBL/GenBank/DDBJ whole genome shotgun (WGS) entry which is preliminary data.</text>
</comment>
<dbReference type="EMBL" id="WLUB01000007">
    <property type="protein sequence ID" value="MTC33495.1"/>
    <property type="molecule type" value="Genomic_DNA"/>
</dbReference>
<accession>A0AAW9V777</accession>
<organism evidence="2 3">
    <name type="scientific">Providencia alcalifaciens</name>
    <dbReference type="NCBI Taxonomy" id="126385"/>
    <lineage>
        <taxon>Bacteria</taxon>
        <taxon>Pseudomonadati</taxon>
        <taxon>Pseudomonadota</taxon>
        <taxon>Gammaproteobacteria</taxon>
        <taxon>Enterobacterales</taxon>
        <taxon>Morganellaceae</taxon>
        <taxon>Providencia</taxon>
    </lineage>
</organism>
<dbReference type="Proteomes" id="UP000449944">
    <property type="component" value="Unassembled WGS sequence"/>
</dbReference>
<gene>
    <name evidence="2" type="ORF">GKR67_02520</name>
</gene>